<evidence type="ECO:0008006" key="3">
    <source>
        <dbReference type="Google" id="ProtNLM"/>
    </source>
</evidence>
<keyword evidence="2" id="KW-1185">Reference proteome</keyword>
<gene>
    <name evidence="1" type="ORF">V565_071500</name>
</gene>
<accession>A0A074SLG4</accession>
<dbReference type="OrthoDB" id="3263962at2759"/>
<organism evidence="1 2">
    <name type="scientific">Rhizoctonia solani 123E</name>
    <dbReference type="NCBI Taxonomy" id="1423351"/>
    <lineage>
        <taxon>Eukaryota</taxon>
        <taxon>Fungi</taxon>
        <taxon>Dikarya</taxon>
        <taxon>Basidiomycota</taxon>
        <taxon>Agaricomycotina</taxon>
        <taxon>Agaricomycetes</taxon>
        <taxon>Cantharellales</taxon>
        <taxon>Ceratobasidiaceae</taxon>
        <taxon>Rhizoctonia</taxon>
    </lineage>
</organism>
<proteinExistence type="predicted"/>
<evidence type="ECO:0000313" key="1">
    <source>
        <dbReference type="EMBL" id="KEP50897.1"/>
    </source>
</evidence>
<reference evidence="1 2" key="1">
    <citation type="submission" date="2013-12" db="EMBL/GenBank/DDBJ databases">
        <authorList>
            <person name="Cubeta M."/>
            <person name="Pakala S."/>
            <person name="Fedorova N."/>
            <person name="Thomas E."/>
            <person name="Dean R."/>
            <person name="Jabaji S."/>
            <person name="Neate S."/>
            <person name="Toda T."/>
            <person name="Tavantzis S."/>
            <person name="Vilgalys R."/>
            <person name="Bharathan N."/>
            <person name="Pakala S."/>
            <person name="Losada L.S."/>
            <person name="Zafar N."/>
            <person name="Nierman W."/>
        </authorList>
    </citation>
    <scope>NUCLEOTIDE SEQUENCE [LARGE SCALE GENOMIC DNA]</scope>
    <source>
        <strain evidence="1 2">123E</strain>
    </source>
</reference>
<dbReference type="EMBL" id="AZST01000211">
    <property type="protein sequence ID" value="KEP50897.1"/>
    <property type="molecule type" value="Genomic_DNA"/>
</dbReference>
<evidence type="ECO:0000313" key="2">
    <source>
        <dbReference type="Proteomes" id="UP000027456"/>
    </source>
</evidence>
<dbReference type="Proteomes" id="UP000027456">
    <property type="component" value="Unassembled WGS sequence"/>
</dbReference>
<name>A0A074SLG4_9AGAM</name>
<protein>
    <recommendedName>
        <fullName evidence="3">F-box-like domain protein</fullName>
    </recommendedName>
</protein>
<sequence length="356" mass="40973">MAILPPELVPLIIPDRATSMALALVNKHYNNIVTPTLYKKVTLQRCNVFKAFSETMVAGRPFLREYPTLLHILHWPGLEDGADPDYLKPTIKEILMHIPNLKSLRLTVKEPMNRYLIEAPRYPFKLRQLTLMPIRDTMFVDFLKTQPEIEEVVLWGQIEPSGRSRQYTGHTSLQPDILPRLRSIHSDNVNVSFMVPYHPVTKINVSGVHRDFDIHEMIAKSLVPLESLTECIGLSGQPWESGIVSRCFPSLEFCWISLSEYSLRFHLAGPQFYRRSVLSLLKERDTPSYGLDIVRNGLSVFSALRKFSLSFYYHNTHDLTPEFCQTVPELSRFDVWQVSCPNLEEITLFGVTLKKS</sequence>
<comment type="caution">
    <text evidence="1">The sequence shown here is derived from an EMBL/GenBank/DDBJ whole genome shotgun (WGS) entry which is preliminary data.</text>
</comment>
<dbReference type="HOGENOM" id="CLU_066925_0_0_1"/>
<dbReference type="AlphaFoldDB" id="A0A074SLG4"/>